<feature type="transmembrane region" description="Helical" evidence="10">
    <location>
        <begin position="58"/>
        <end position="81"/>
    </location>
</feature>
<dbReference type="Gene3D" id="1.20.1070.10">
    <property type="entry name" value="Rhodopsin 7-helix transmembrane proteins"/>
    <property type="match status" value="1"/>
</dbReference>
<dbReference type="GO" id="GO:0001594">
    <property type="term" value="F:trace-amine receptor activity"/>
    <property type="evidence" value="ECO:0007669"/>
    <property type="project" value="TreeGrafter"/>
</dbReference>
<dbReference type="AlphaFoldDB" id="A0A6P7ZBD3"/>
<evidence type="ECO:0000256" key="10">
    <source>
        <dbReference type="SAM" id="Phobius"/>
    </source>
</evidence>
<keyword evidence="4 10" id="KW-1133">Transmembrane helix</keyword>
<evidence type="ECO:0000313" key="13">
    <source>
        <dbReference type="RefSeq" id="XP_030072705.1"/>
    </source>
</evidence>
<comment type="subcellular location">
    <subcellularLocation>
        <location evidence="1">Cell membrane</location>
        <topology evidence="1">Multi-pass membrane protein</topology>
    </subcellularLocation>
</comment>
<organism evidence="12 13">
    <name type="scientific">Microcaecilia unicolor</name>
    <dbReference type="NCBI Taxonomy" id="1415580"/>
    <lineage>
        <taxon>Eukaryota</taxon>
        <taxon>Metazoa</taxon>
        <taxon>Chordata</taxon>
        <taxon>Craniata</taxon>
        <taxon>Vertebrata</taxon>
        <taxon>Euteleostomi</taxon>
        <taxon>Amphibia</taxon>
        <taxon>Gymnophiona</taxon>
        <taxon>Siphonopidae</taxon>
        <taxon>Microcaecilia</taxon>
    </lineage>
</organism>
<dbReference type="InterPro" id="IPR000276">
    <property type="entry name" value="GPCR_Rhodpsn"/>
</dbReference>
<evidence type="ECO:0000256" key="3">
    <source>
        <dbReference type="ARBA" id="ARBA00022692"/>
    </source>
</evidence>
<evidence type="ECO:0000256" key="2">
    <source>
        <dbReference type="ARBA" id="ARBA00022475"/>
    </source>
</evidence>
<dbReference type="PRINTS" id="PR00237">
    <property type="entry name" value="GPCRRHODOPSN"/>
</dbReference>
<dbReference type="InParanoid" id="A0A6P7ZBD3"/>
<dbReference type="PROSITE" id="PS00237">
    <property type="entry name" value="G_PROTEIN_RECEP_F1_1"/>
    <property type="match status" value="1"/>
</dbReference>
<name>A0A6P7ZBD3_9AMPH</name>
<dbReference type="InterPro" id="IPR017452">
    <property type="entry name" value="GPCR_Rhodpsn_7TM"/>
</dbReference>
<proteinExistence type="inferred from homology"/>
<dbReference type="SUPFAM" id="SSF81321">
    <property type="entry name" value="Family A G protein-coupled receptor-like"/>
    <property type="match status" value="1"/>
</dbReference>
<reference evidence="13" key="1">
    <citation type="submission" date="2025-08" db="UniProtKB">
        <authorList>
            <consortium name="RefSeq"/>
        </authorList>
    </citation>
    <scope>IDENTIFICATION</scope>
</reference>
<keyword evidence="6 10" id="KW-0472">Membrane</keyword>
<evidence type="ECO:0000256" key="7">
    <source>
        <dbReference type="ARBA" id="ARBA00023170"/>
    </source>
</evidence>
<dbReference type="Proteomes" id="UP000515156">
    <property type="component" value="Chromosome 1"/>
</dbReference>
<evidence type="ECO:0000256" key="4">
    <source>
        <dbReference type="ARBA" id="ARBA00022989"/>
    </source>
</evidence>
<evidence type="ECO:0000259" key="11">
    <source>
        <dbReference type="PROSITE" id="PS50262"/>
    </source>
</evidence>
<feature type="transmembrane region" description="Helical" evidence="10">
    <location>
        <begin position="22"/>
        <end position="46"/>
    </location>
</feature>
<sequence length="338" mass="37262">MLLQDFNQTSCSFCCCSPAHRILTVIFMILLTLAILFGNVVTLAVLLSRKRFHTPQGYLKISLAVADLALGILVVPFSVYVEISLLSSSDSSSQDRFLAASSGQPCSVVGLVFAGCTLVSISTLFLLTLERSVAILKPLHKEAVVTRSRTLHLILLSWLCSFFLALSPMLFSGGGLVMEYNSCSRLCTYAPAPASPPHLWHLLLLFPAFDFSLLGATLVINALSFTIIRQYSRRRKRLAGREREPLKLAFSDIKAAKTIGTLTVAFTASFTPIAVFVAGNVVGYQWCTFSFFAFWILTSNSCWNVVIYCVLDQRFRQGALRLLPPLPARSPGLQFRLC</sequence>
<dbReference type="OrthoDB" id="6376512at2759"/>
<dbReference type="GeneID" id="115479093"/>
<evidence type="ECO:0000256" key="5">
    <source>
        <dbReference type="ARBA" id="ARBA00023040"/>
    </source>
</evidence>
<keyword evidence="5 9" id="KW-0297">G-protein coupled receptor</keyword>
<feature type="transmembrane region" description="Helical" evidence="10">
    <location>
        <begin position="150"/>
        <end position="171"/>
    </location>
</feature>
<dbReference type="PANTHER" id="PTHR24249:SF307">
    <property type="entry name" value="TRACE AMINE-ASSOCIATED RECEPTOR 5"/>
    <property type="match status" value="1"/>
</dbReference>
<keyword evidence="3 9" id="KW-0812">Transmembrane</keyword>
<gene>
    <name evidence="13" type="primary">LOC115479093</name>
</gene>
<dbReference type="GO" id="GO:0005886">
    <property type="term" value="C:plasma membrane"/>
    <property type="evidence" value="ECO:0007669"/>
    <property type="project" value="UniProtKB-SubCell"/>
</dbReference>
<dbReference type="RefSeq" id="XP_030072705.1">
    <property type="nucleotide sequence ID" value="XM_030216845.1"/>
</dbReference>
<feature type="transmembrane region" description="Helical" evidence="10">
    <location>
        <begin position="108"/>
        <end position="129"/>
    </location>
</feature>
<accession>A0A6P7ZBD3</accession>
<evidence type="ECO:0000256" key="1">
    <source>
        <dbReference type="ARBA" id="ARBA00004651"/>
    </source>
</evidence>
<feature type="transmembrane region" description="Helical" evidence="10">
    <location>
        <begin position="292"/>
        <end position="311"/>
    </location>
</feature>
<keyword evidence="7 9" id="KW-0675">Receptor</keyword>
<feature type="domain" description="G-protein coupled receptors family 1 profile" evidence="11">
    <location>
        <begin position="38"/>
        <end position="308"/>
    </location>
</feature>
<dbReference type="KEGG" id="muo:115479093"/>
<keyword evidence="12" id="KW-1185">Reference proteome</keyword>
<dbReference type="PANTHER" id="PTHR24249">
    <property type="entry name" value="HISTAMINE RECEPTOR-RELATED G-PROTEIN COUPLED RECEPTOR"/>
    <property type="match status" value="1"/>
</dbReference>
<feature type="transmembrane region" description="Helical" evidence="10">
    <location>
        <begin position="262"/>
        <end position="286"/>
    </location>
</feature>
<evidence type="ECO:0000256" key="6">
    <source>
        <dbReference type="ARBA" id="ARBA00023136"/>
    </source>
</evidence>
<dbReference type="PROSITE" id="PS50262">
    <property type="entry name" value="G_PROTEIN_RECEP_F1_2"/>
    <property type="match status" value="1"/>
</dbReference>
<dbReference type="Pfam" id="PF00001">
    <property type="entry name" value="7tm_1"/>
    <property type="match status" value="1"/>
</dbReference>
<protein>
    <submittedName>
        <fullName evidence="13">Adenosine receptor A3-like</fullName>
    </submittedName>
</protein>
<dbReference type="InterPro" id="IPR050569">
    <property type="entry name" value="TAAR"/>
</dbReference>
<evidence type="ECO:0000256" key="9">
    <source>
        <dbReference type="RuleBase" id="RU000688"/>
    </source>
</evidence>
<keyword evidence="8 9" id="KW-0807">Transducer</keyword>
<comment type="similarity">
    <text evidence="9">Belongs to the G-protein coupled receptor 1 family.</text>
</comment>
<evidence type="ECO:0000256" key="8">
    <source>
        <dbReference type="ARBA" id="ARBA00023224"/>
    </source>
</evidence>
<evidence type="ECO:0000313" key="12">
    <source>
        <dbReference type="Proteomes" id="UP000515156"/>
    </source>
</evidence>
<keyword evidence="2" id="KW-1003">Cell membrane</keyword>
<dbReference type="CDD" id="cd00637">
    <property type="entry name" value="7tm_classA_rhodopsin-like"/>
    <property type="match status" value="1"/>
</dbReference>
<feature type="transmembrane region" description="Helical" evidence="10">
    <location>
        <begin position="199"/>
        <end position="228"/>
    </location>
</feature>